<dbReference type="Gene3D" id="3.40.50.150">
    <property type="entry name" value="Vaccinia Virus protein VP39"/>
    <property type="match status" value="1"/>
</dbReference>
<evidence type="ECO:0000313" key="3">
    <source>
        <dbReference type="Proteomes" id="UP000281343"/>
    </source>
</evidence>
<dbReference type="SUPFAM" id="SSF53335">
    <property type="entry name" value="S-adenosyl-L-methionine-dependent methyltransferases"/>
    <property type="match status" value="1"/>
</dbReference>
<dbReference type="AlphaFoldDB" id="A0A3L9Y3Z7"/>
<evidence type="ECO:0000313" key="2">
    <source>
        <dbReference type="EMBL" id="RMA43524.1"/>
    </source>
</evidence>
<keyword evidence="2" id="KW-0489">Methyltransferase</keyword>
<protein>
    <submittedName>
        <fullName evidence="2">Class I SAM-dependent methyltransferase</fullName>
    </submittedName>
</protein>
<comment type="caution">
    <text evidence="2">The sequence shown here is derived from an EMBL/GenBank/DDBJ whole genome shotgun (WGS) entry which is preliminary data.</text>
</comment>
<dbReference type="InterPro" id="IPR006342">
    <property type="entry name" value="FkbM_mtfrase"/>
</dbReference>
<keyword evidence="2" id="KW-0808">Transferase</keyword>
<proteinExistence type="predicted"/>
<dbReference type="Proteomes" id="UP000281343">
    <property type="component" value="Unassembled WGS sequence"/>
</dbReference>
<evidence type="ECO:0000259" key="1">
    <source>
        <dbReference type="Pfam" id="PF05050"/>
    </source>
</evidence>
<organism evidence="2 3">
    <name type="scientific">Rhodophyticola porphyridii</name>
    <dbReference type="NCBI Taxonomy" id="1852017"/>
    <lineage>
        <taxon>Bacteria</taxon>
        <taxon>Pseudomonadati</taxon>
        <taxon>Pseudomonadota</taxon>
        <taxon>Alphaproteobacteria</taxon>
        <taxon>Rhodobacterales</taxon>
        <taxon>Roseobacteraceae</taxon>
        <taxon>Rhodophyticola</taxon>
    </lineage>
</organism>
<dbReference type="EMBL" id="RCNT01000001">
    <property type="protein sequence ID" value="RMA43524.1"/>
    <property type="molecule type" value="Genomic_DNA"/>
</dbReference>
<dbReference type="GO" id="GO:0008168">
    <property type="term" value="F:methyltransferase activity"/>
    <property type="evidence" value="ECO:0007669"/>
    <property type="project" value="UniProtKB-KW"/>
</dbReference>
<sequence length="307" mass="33720">MSLQPQDRIQQALFAYFCDFDAEALLERFHEAGQASEPGIVRNFLGTRIAPDVFPPILTPMAGMVEPVPHPGNWHADIAEWAAALRSVALARGTYRIVELGCGWGCWIANMGVAARRRGLDLDLIGIEADRYHLASAEKTLRLNGFTASDYRLIHGVAGPRPGTAIFPIPEEDGTDWGGAAIFDPSPERLAKIRQGARYRELPSIPLSEIVEEDMVDLLHIDIQGAEFDYVDGCFADISAYVKRVLIGTHSRVIEGRLFSRFLEQGWHLEMERPAIAPPVGGDPTIQIDGVQLWANPVTLAQDGIGS</sequence>
<feature type="domain" description="Methyltransferase FkbM" evidence="1">
    <location>
        <begin position="178"/>
        <end position="233"/>
    </location>
</feature>
<reference evidence="2 3" key="1">
    <citation type="submission" date="2018-10" db="EMBL/GenBank/DDBJ databases">
        <authorList>
            <person name="Jung H.S."/>
            <person name="Jeon C.O."/>
        </authorList>
    </citation>
    <scope>NUCLEOTIDE SEQUENCE [LARGE SCALE GENOMIC DNA]</scope>
    <source>
        <strain evidence="2 3">MA-7-27</strain>
    </source>
</reference>
<dbReference type="InterPro" id="IPR029063">
    <property type="entry name" value="SAM-dependent_MTases_sf"/>
</dbReference>
<dbReference type="OrthoDB" id="7567573at2"/>
<name>A0A3L9Y3Z7_9RHOB</name>
<gene>
    <name evidence="2" type="ORF">D9R08_00835</name>
</gene>
<dbReference type="RefSeq" id="WP_121896117.1">
    <property type="nucleotide sequence ID" value="NZ_RCNT01000001.1"/>
</dbReference>
<accession>A0A3L9Y3Z7</accession>
<keyword evidence="3" id="KW-1185">Reference proteome</keyword>
<dbReference type="GO" id="GO:0032259">
    <property type="term" value="P:methylation"/>
    <property type="evidence" value="ECO:0007669"/>
    <property type="project" value="UniProtKB-KW"/>
</dbReference>
<dbReference type="Pfam" id="PF05050">
    <property type="entry name" value="Methyltransf_21"/>
    <property type="match status" value="1"/>
</dbReference>